<evidence type="ECO:0000259" key="3">
    <source>
        <dbReference type="PROSITE" id="PS51253"/>
    </source>
</evidence>
<feature type="domain" description="HTH CENPB-type" evidence="3">
    <location>
        <begin position="94"/>
        <end position="171"/>
    </location>
</feature>
<organism evidence="4 5">
    <name type="scientific">Acanthoscelides obtectus</name>
    <name type="common">Bean weevil</name>
    <name type="synonym">Bruchus obtectus</name>
    <dbReference type="NCBI Taxonomy" id="200917"/>
    <lineage>
        <taxon>Eukaryota</taxon>
        <taxon>Metazoa</taxon>
        <taxon>Ecdysozoa</taxon>
        <taxon>Arthropoda</taxon>
        <taxon>Hexapoda</taxon>
        <taxon>Insecta</taxon>
        <taxon>Pterygota</taxon>
        <taxon>Neoptera</taxon>
        <taxon>Endopterygota</taxon>
        <taxon>Coleoptera</taxon>
        <taxon>Polyphaga</taxon>
        <taxon>Cucujiformia</taxon>
        <taxon>Chrysomeloidea</taxon>
        <taxon>Chrysomelidae</taxon>
        <taxon>Bruchinae</taxon>
        <taxon>Bruchini</taxon>
        <taxon>Acanthoscelides</taxon>
    </lineage>
</organism>
<evidence type="ECO:0000313" key="5">
    <source>
        <dbReference type="Proteomes" id="UP001152888"/>
    </source>
</evidence>
<reference evidence="4" key="1">
    <citation type="submission" date="2022-03" db="EMBL/GenBank/DDBJ databases">
        <authorList>
            <person name="Sayadi A."/>
        </authorList>
    </citation>
    <scope>NUCLEOTIDE SEQUENCE</scope>
</reference>
<keyword evidence="5" id="KW-1185">Reference proteome</keyword>
<dbReference type="OrthoDB" id="6754776at2759"/>
<protein>
    <recommendedName>
        <fullName evidence="3">HTH CENPB-type domain-containing protein</fullName>
    </recommendedName>
</protein>
<sequence>MNPRINQRTCDQPVSFARMTSLGHKIPQRMIMPRQYQRHTNRQNWSEDAMSRAPEASRNGMPYKKASRESGVPVMSLKRRDKGKNKIAVGAVKALGSRKTVFTPEQENEHIEHVEDMETSMYELTKKDILGLAYQLAEKNKIAHPFSVEKGKAGADWLRGFRQRHSHIVLRSPESTSAARATAINKKVVDIFFSILKDTQEKKNIPPHRILNVDETTLCSVPTKNTKVIAKVGRKQVARVT</sequence>
<dbReference type="GO" id="GO:0003677">
    <property type="term" value="F:DNA binding"/>
    <property type="evidence" value="ECO:0007669"/>
    <property type="project" value="UniProtKB-KW"/>
</dbReference>
<comment type="caution">
    <text evidence="4">The sequence shown here is derived from an EMBL/GenBank/DDBJ whole genome shotgun (WGS) entry which is preliminary data.</text>
</comment>
<dbReference type="EMBL" id="CAKOFQ010008248">
    <property type="protein sequence ID" value="CAH2012969.1"/>
    <property type="molecule type" value="Genomic_DNA"/>
</dbReference>
<name>A0A9P0MBL8_ACAOB</name>
<evidence type="ECO:0000256" key="2">
    <source>
        <dbReference type="SAM" id="MobiDB-lite"/>
    </source>
</evidence>
<evidence type="ECO:0000313" key="4">
    <source>
        <dbReference type="EMBL" id="CAH2012969.1"/>
    </source>
</evidence>
<feature type="region of interest" description="Disordered" evidence="2">
    <location>
        <begin position="39"/>
        <end position="71"/>
    </location>
</feature>
<keyword evidence="1" id="KW-0238">DNA-binding</keyword>
<gene>
    <name evidence="4" type="ORF">ACAOBT_LOCUS33130</name>
</gene>
<proteinExistence type="predicted"/>
<evidence type="ECO:0000256" key="1">
    <source>
        <dbReference type="ARBA" id="ARBA00023125"/>
    </source>
</evidence>
<dbReference type="AlphaFoldDB" id="A0A9P0MBL8"/>
<dbReference type="InterPro" id="IPR006600">
    <property type="entry name" value="HTH_CenpB_DNA-bd_dom"/>
</dbReference>
<dbReference type="PROSITE" id="PS51253">
    <property type="entry name" value="HTH_CENPB"/>
    <property type="match status" value="1"/>
</dbReference>
<accession>A0A9P0MBL8</accession>
<dbReference type="Proteomes" id="UP001152888">
    <property type="component" value="Unassembled WGS sequence"/>
</dbReference>